<feature type="domain" description="Type I restriction modification DNA specificity" evidence="4">
    <location>
        <begin position="3"/>
        <end position="144"/>
    </location>
</feature>
<dbReference type="HOGENOM" id="CLU_021095_10_2_10"/>
<dbReference type="Gene3D" id="3.90.220.20">
    <property type="entry name" value="DNA methylase specificity domains"/>
    <property type="match status" value="2"/>
</dbReference>
<organism evidence="5 6">
    <name type="scientific">Echinicola vietnamensis (strain DSM 17526 / LMG 23754 / KMM 6221)</name>
    <dbReference type="NCBI Taxonomy" id="926556"/>
    <lineage>
        <taxon>Bacteria</taxon>
        <taxon>Pseudomonadati</taxon>
        <taxon>Bacteroidota</taxon>
        <taxon>Cytophagia</taxon>
        <taxon>Cytophagales</taxon>
        <taxon>Cyclobacteriaceae</taxon>
        <taxon>Echinicola</taxon>
    </lineage>
</organism>
<dbReference type="PANTHER" id="PTHR43140">
    <property type="entry name" value="TYPE-1 RESTRICTION ENZYME ECOKI SPECIFICITY PROTEIN"/>
    <property type="match status" value="1"/>
</dbReference>
<dbReference type="GO" id="GO:0009307">
    <property type="term" value="P:DNA restriction-modification system"/>
    <property type="evidence" value="ECO:0007669"/>
    <property type="project" value="UniProtKB-KW"/>
</dbReference>
<dbReference type="InterPro" id="IPR000055">
    <property type="entry name" value="Restrct_endonuc_typeI_TRD"/>
</dbReference>
<evidence type="ECO:0000256" key="2">
    <source>
        <dbReference type="ARBA" id="ARBA00022747"/>
    </source>
</evidence>
<dbReference type="GO" id="GO:0004519">
    <property type="term" value="F:endonuclease activity"/>
    <property type="evidence" value="ECO:0007669"/>
    <property type="project" value="UniProtKB-KW"/>
</dbReference>
<evidence type="ECO:0000259" key="4">
    <source>
        <dbReference type="Pfam" id="PF01420"/>
    </source>
</evidence>
<keyword evidence="5" id="KW-0540">Nuclease</keyword>
<dbReference type="eggNOG" id="COG0732">
    <property type="taxonomic scope" value="Bacteria"/>
</dbReference>
<evidence type="ECO:0000256" key="1">
    <source>
        <dbReference type="ARBA" id="ARBA00010923"/>
    </source>
</evidence>
<dbReference type="KEGG" id="evi:Echvi_0381"/>
<keyword evidence="3" id="KW-0238">DNA-binding</keyword>
<dbReference type="InterPro" id="IPR051212">
    <property type="entry name" value="Type-I_RE_S_subunit"/>
</dbReference>
<dbReference type="STRING" id="926556.Echvi_0381"/>
<dbReference type="PANTHER" id="PTHR43140:SF1">
    <property type="entry name" value="TYPE I RESTRICTION ENZYME ECOKI SPECIFICITY SUBUNIT"/>
    <property type="match status" value="1"/>
</dbReference>
<dbReference type="EMBL" id="CP003346">
    <property type="protein sequence ID" value="AGA76670.1"/>
    <property type="molecule type" value="Genomic_DNA"/>
</dbReference>
<sequence length="442" mass="50309">MSWTKKTLGELCNIQKGKIGIQKAVPGKYPLVVTAEERLSHNEFHFEGNAVIIPLVSSTGHGHKSLKRIHFQSGKFAVGNILCAVIPNDEDILRADFLFRYLDLNRENELVSRMKGMANVTLPLKEIAKIEIPVPPIEVQIEFVEQYGILEAKSKNLSDELTHQLDLVKQLRQAFLREAMQGKLVPQDPNEEPASVLLEKIKMEKERLIREKKLKKGKASSQSVSKANEWEIPNSWVPIKVGDIFFVTKLAGFEFTKYINFKTIGEIPVVRAQNVRPFELDKTNLLFIDKETSLLLGRCALTKESLLVTFIGAGIGDVARFREKERWHLAPNVSKLEPFEECEDFYNLKFLNYFLSSPYGRNEIFKHVKATAQPSLSMGTIRDIDVPIPPLSEQQRIVAKLDKLMGYCDQLEASIMESQVQNELLLQQVLREALEPNEREVV</sequence>
<dbReference type="InterPro" id="IPR044946">
    <property type="entry name" value="Restrct_endonuc_typeI_TRD_sf"/>
</dbReference>
<keyword evidence="5" id="KW-0378">Hydrolase</keyword>
<feature type="domain" description="Type I restriction modification DNA specificity" evidence="4">
    <location>
        <begin position="234"/>
        <end position="415"/>
    </location>
</feature>
<dbReference type="Proteomes" id="UP000010796">
    <property type="component" value="Chromosome"/>
</dbReference>
<gene>
    <name evidence="5" type="ordered locus">Echvi_0381</name>
</gene>
<evidence type="ECO:0000313" key="6">
    <source>
        <dbReference type="Proteomes" id="UP000010796"/>
    </source>
</evidence>
<keyword evidence="5" id="KW-0255">Endonuclease</keyword>
<proteinExistence type="inferred from homology"/>
<dbReference type="RefSeq" id="WP_015264237.1">
    <property type="nucleotide sequence ID" value="NC_019904.1"/>
</dbReference>
<name>L0FVI0_ECHVK</name>
<protein>
    <submittedName>
        <fullName evidence="5">Restriction endonuclease S subunit</fullName>
    </submittedName>
</protein>
<comment type="similarity">
    <text evidence="1">Belongs to the type-I restriction system S methylase family.</text>
</comment>
<dbReference type="AlphaFoldDB" id="L0FVI0"/>
<accession>L0FVI0</accession>
<keyword evidence="2" id="KW-0680">Restriction system</keyword>
<evidence type="ECO:0000313" key="5">
    <source>
        <dbReference type="EMBL" id="AGA76670.1"/>
    </source>
</evidence>
<evidence type="ECO:0000256" key="3">
    <source>
        <dbReference type="ARBA" id="ARBA00023125"/>
    </source>
</evidence>
<dbReference type="REBASE" id="58053">
    <property type="entry name" value="S.Evi17526ORF382P"/>
</dbReference>
<dbReference type="SUPFAM" id="SSF116734">
    <property type="entry name" value="DNA methylase specificity domain"/>
    <property type="match status" value="2"/>
</dbReference>
<reference evidence="6" key="1">
    <citation type="submission" date="2012-02" db="EMBL/GenBank/DDBJ databases">
        <title>The complete genome of Echinicola vietnamensis DSM 17526.</title>
        <authorList>
            <person name="Lucas S."/>
            <person name="Copeland A."/>
            <person name="Lapidus A."/>
            <person name="Glavina del Rio T."/>
            <person name="Dalin E."/>
            <person name="Tice H."/>
            <person name="Bruce D."/>
            <person name="Goodwin L."/>
            <person name="Pitluck S."/>
            <person name="Peters L."/>
            <person name="Ovchinnikova G."/>
            <person name="Teshima H."/>
            <person name="Kyrpides N."/>
            <person name="Mavromatis K."/>
            <person name="Ivanova N."/>
            <person name="Brettin T."/>
            <person name="Detter J.C."/>
            <person name="Han C."/>
            <person name="Larimer F."/>
            <person name="Land M."/>
            <person name="Hauser L."/>
            <person name="Markowitz V."/>
            <person name="Cheng J.-F."/>
            <person name="Hugenholtz P."/>
            <person name="Woyke T."/>
            <person name="Wu D."/>
            <person name="Brambilla E."/>
            <person name="Klenk H.-P."/>
            <person name="Eisen J.A."/>
        </authorList>
    </citation>
    <scope>NUCLEOTIDE SEQUENCE [LARGE SCALE GENOMIC DNA]</scope>
    <source>
        <strain evidence="6">DSM 17526 / LMG 23754 / KMM 6221</strain>
    </source>
</reference>
<dbReference type="OrthoDB" id="825893at2"/>
<dbReference type="GO" id="GO:0003677">
    <property type="term" value="F:DNA binding"/>
    <property type="evidence" value="ECO:0007669"/>
    <property type="project" value="UniProtKB-KW"/>
</dbReference>
<keyword evidence="6" id="KW-1185">Reference proteome</keyword>
<dbReference type="Pfam" id="PF01420">
    <property type="entry name" value="Methylase_S"/>
    <property type="match status" value="2"/>
</dbReference>
<dbReference type="PATRIC" id="fig|926556.3.peg.382"/>